<protein>
    <submittedName>
        <fullName evidence="2">DUF357 domain-containing protein</fullName>
    </submittedName>
</protein>
<dbReference type="Gene3D" id="1.20.1270.90">
    <property type="entry name" value="AF1782-like"/>
    <property type="match status" value="1"/>
</dbReference>
<dbReference type="Proteomes" id="UP000565078">
    <property type="component" value="Unassembled WGS sequence"/>
</dbReference>
<comment type="caution">
    <text evidence="2">The sequence shown here is derived from an EMBL/GenBank/DDBJ whole genome shotgun (WGS) entry which is preliminary data.</text>
</comment>
<accession>A0A7J4IYC1</accession>
<feature type="domain" description="DUF357" evidence="1">
    <location>
        <begin position="14"/>
        <end position="86"/>
    </location>
</feature>
<evidence type="ECO:0000259" key="1">
    <source>
        <dbReference type="Pfam" id="PF04010"/>
    </source>
</evidence>
<reference evidence="3" key="1">
    <citation type="journal article" date="2020" name="bioRxiv">
        <title>A rank-normalized archaeal taxonomy based on genome phylogeny resolves widespread incomplete and uneven classifications.</title>
        <authorList>
            <person name="Rinke C."/>
            <person name="Chuvochina M."/>
            <person name="Mussig A.J."/>
            <person name="Chaumeil P.-A."/>
            <person name="Waite D.W."/>
            <person name="Whitman W.B."/>
            <person name="Parks D.H."/>
            <person name="Hugenholtz P."/>
        </authorList>
    </citation>
    <scope>NUCLEOTIDE SEQUENCE [LARGE SCALE GENOMIC DNA]</scope>
</reference>
<dbReference type="EMBL" id="DUGC01000064">
    <property type="protein sequence ID" value="HIH09850.1"/>
    <property type="molecule type" value="Genomic_DNA"/>
</dbReference>
<sequence>MSNGQEDIGKKLPKYRGLTKKALGKVALNKGNSPEQDSMAKKLLEMADLYYNDAQYFEGKGMHLTALAAYSYAHAWIDAGVRLGILDGKGDDRLFVLP</sequence>
<evidence type="ECO:0000313" key="3">
    <source>
        <dbReference type="Proteomes" id="UP000565078"/>
    </source>
</evidence>
<dbReference type="AlphaFoldDB" id="A0A7J4IYC1"/>
<dbReference type="Pfam" id="PF04010">
    <property type="entry name" value="DUF357"/>
    <property type="match status" value="1"/>
</dbReference>
<gene>
    <name evidence="2" type="ORF">HA254_04225</name>
</gene>
<organism evidence="2 3">
    <name type="scientific">Candidatus Iainarchaeum sp</name>
    <dbReference type="NCBI Taxonomy" id="3101447"/>
    <lineage>
        <taxon>Archaea</taxon>
        <taxon>Candidatus Iainarchaeota</taxon>
        <taxon>Candidatus Iainarchaeia</taxon>
        <taxon>Candidatus Iainarchaeales</taxon>
        <taxon>Candidatus Iainarchaeaceae</taxon>
        <taxon>Candidatus Iainarchaeum</taxon>
    </lineage>
</organism>
<name>A0A7J4IYC1_9ARCH</name>
<evidence type="ECO:0000313" key="2">
    <source>
        <dbReference type="EMBL" id="HIH09850.1"/>
    </source>
</evidence>
<dbReference type="InterPro" id="IPR036809">
    <property type="entry name" value="AF1782-like_sf"/>
</dbReference>
<dbReference type="InterPro" id="IPR023140">
    <property type="entry name" value="DUF357"/>
</dbReference>
<dbReference type="SUPFAM" id="SSF158372">
    <property type="entry name" value="AF1782-like"/>
    <property type="match status" value="1"/>
</dbReference>
<proteinExistence type="predicted"/>